<feature type="chain" id="PRO_5008642852" evidence="2">
    <location>
        <begin position="24"/>
        <end position="603"/>
    </location>
</feature>
<keyword evidence="2" id="KW-0732">Signal</keyword>
<dbReference type="InterPro" id="IPR051465">
    <property type="entry name" value="Cell_Envelope_Struct_Comp"/>
</dbReference>
<dbReference type="Pfam" id="PF00395">
    <property type="entry name" value="SLH"/>
    <property type="match status" value="1"/>
</dbReference>
<name>A0A1C0A627_9FIRM</name>
<reference evidence="5" key="1">
    <citation type="submission" date="2016-07" db="EMBL/GenBank/DDBJ databases">
        <authorList>
            <person name="Florea S."/>
            <person name="Webb J.S."/>
            <person name="Jaromczyk J."/>
            <person name="Schardl C.L."/>
        </authorList>
    </citation>
    <scope>NUCLEOTIDE SEQUENCE [LARGE SCALE GENOMIC DNA]</scope>
    <source>
        <strain evidence="5">Z6</strain>
    </source>
</reference>
<protein>
    <submittedName>
        <fullName evidence="4">S-layer protein</fullName>
    </submittedName>
</protein>
<evidence type="ECO:0000313" key="4">
    <source>
        <dbReference type="EMBL" id="OCL25595.1"/>
    </source>
</evidence>
<dbReference type="RefSeq" id="WP_068719507.1">
    <property type="nucleotide sequence ID" value="NZ_LWDV01000010.1"/>
</dbReference>
<evidence type="ECO:0000259" key="3">
    <source>
        <dbReference type="PROSITE" id="PS51272"/>
    </source>
</evidence>
<evidence type="ECO:0000256" key="1">
    <source>
        <dbReference type="ARBA" id="ARBA00022737"/>
    </source>
</evidence>
<dbReference type="InterPro" id="IPR001119">
    <property type="entry name" value="SLH_dom"/>
</dbReference>
<dbReference type="PANTHER" id="PTHR43308">
    <property type="entry name" value="OUTER MEMBRANE PROTEIN ALPHA-RELATED"/>
    <property type="match status" value="1"/>
</dbReference>
<dbReference type="PROSITE" id="PS00018">
    <property type="entry name" value="EF_HAND_1"/>
    <property type="match status" value="2"/>
</dbReference>
<dbReference type="SUPFAM" id="SSF56935">
    <property type="entry name" value="Porins"/>
    <property type="match status" value="1"/>
</dbReference>
<reference evidence="4 5" key="2">
    <citation type="submission" date="2016-08" db="EMBL/GenBank/DDBJ databases">
        <title>Orenia metallireducens sp. nov. strain Z6, a Novel Metal-reducing Firmicute from the Deep Subsurface.</title>
        <authorList>
            <person name="Maxim B.I."/>
            <person name="Kenneth K."/>
            <person name="Flynn T.M."/>
            <person name="Oloughlin E.J."/>
            <person name="Locke R.A."/>
            <person name="Weber J.R."/>
            <person name="Egan S.M."/>
            <person name="Mackie R.I."/>
            <person name="Cann I.K."/>
        </authorList>
    </citation>
    <scope>NUCLEOTIDE SEQUENCE [LARGE SCALE GENOMIC DNA]</scope>
    <source>
        <strain evidence="4 5">Z6</strain>
    </source>
</reference>
<dbReference type="EMBL" id="LWDV01000010">
    <property type="protein sequence ID" value="OCL25595.1"/>
    <property type="molecule type" value="Genomic_DNA"/>
</dbReference>
<feature type="signal peptide" evidence="2">
    <location>
        <begin position="1"/>
        <end position="23"/>
    </location>
</feature>
<gene>
    <name evidence="4" type="ORF">U472_14795</name>
</gene>
<feature type="domain" description="SLH" evidence="3">
    <location>
        <begin position="22"/>
        <end position="85"/>
    </location>
</feature>
<sequence length="603" mass="65810">MKKLITSFLTLALLFTMSVPAMANPFNDVPEGHWAYDAIQKAAQAGLLEGYGDGTYKAAQDLTRYEVAALTARVLEKVETGDNQVSAEAVEAITALAEEFDAELAQINEKLSNSSAVTISGKTGVEYKDVELEGNGVKPGEDGKSVVYKDPFTKDLDDDDDDYVDATDYDDDDMITAEDYFKQFTDLNVNIEKDGVIADLNMLAVGNYFGNYGNDEDGMSEAALELDEISGSITTEDFVATIGDEQGLEWKDYLYFNDDDIDGVIFNAGNSQIAVGQRDDTRDIAIKQDNLFNLPVNLFVGVRDNTDRNIVAGLDTAFNLAGVDFTGDLAFSDKDMNERVARLGASKDLGFIKLEGNIESTENFTGIEVDTDEDDGFESTKKGYDVKASTMLDKVEVSALYEDYEYAADSDETSGEEITLAAEVSKDNPYTILGVNVFGEYEYAVKSEEEIRYLEANKELGNITVAGIYDYDNTDNLADKVLSVAYGTEFDVAGIKLAPTAQLAAIYDIDNNERINKEAGIDASYQINDKLDVTAGYAWADKEDRVDDGMEGEFTTAKAGLEYKVTDSASATINFERADYVNAVNATEDFSVNSITGGVSVNF</sequence>
<evidence type="ECO:0000256" key="2">
    <source>
        <dbReference type="SAM" id="SignalP"/>
    </source>
</evidence>
<proteinExistence type="predicted"/>
<keyword evidence="5" id="KW-1185">Reference proteome</keyword>
<dbReference type="Proteomes" id="UP000093514">
    <property type="component" value="Unassembled WGS sequence"/>
</dbReference>
<dbReference type="InterPro" id="IPR018247">
    <property type="entry name" value="EF_Hand_1_Ca_BS"/>
</dbReference>
<dbReference type="PROSITE" id="PS51272">
    <property type="entry name" value="SLH"/>
    <property type="match status" value="1"/>
</dbReference>
<evidence type="ECO:0000313" key="5">
    <source>
        <dbReference type="Proteomes" id="UP000093514"/>
    </source>
</evidence>
<dbReference type="PANTHER" id="PTHR43308:SF1">
    <property type="entry name" value="OUTER MEMBRANE PROTEIN ALPHA"/>
    <property type="match status" value="1"/>
</dbReference>
<organism evidence="4 5">
    <name type="scientific">Orenia metallireducens</name>
    <dbReference type="NCBI Taxonomy" id="1413210"/>
    <lineage>
        <taxon>Bacteria</taxon>
        <taxon>Bacillati</taxon>
        <taxon>Bacillota</taxon>
        <taxon>Clostridia</taxon>
        <taxon>Halanaerobiales</taxon>
        <taxon>Halobacteroidaceae</taxon>
        <taxon>Orenia</taxon>
    </lineage>
</organism>
<comment type="caution">
    <text evidence="4">The sequence shown here is derived from an EMBL/GenBank/DDBJ whole genome shotgun (WGS) entry which is preliminary data.</text>
</comment>
<dbReference type="AlphaFoldDB" id="A0A1C0A627"/>
<keyword evidence="1" id="KW-0677">Repeat</keyword>
<accession>A0A1C0A627</accession>
<dbReference type="OrthoDB" id="1953162at2"/>